<reference evidence="1" key="1">
    <citation type="submission" date="2021-03" db="EMBL/GenBank/DDBJ databases">
        <title>Complete genome sequence of Hafnia phage Pocis76.</title>
        <authorList>
            <person name="Dislers A."/>
            <person name="Zrelovs N."/>
            <person name="Kazaks A."/>
        </authorList>
    </citation>
    <scope>NUCLEOTIDE SEQUENCE</scope>
</reference>
<sequence length="64" mass="7351">MNYSNSQPLVDEILKYVATHDIEHKDMVYALLILLRADMKAFGDSEHNLIDDNGVCLVNVRLFE</sequence>
<keyword evidence="2" id="KW-1185">Reference proteome</keyword>
<dbReference type="EMBL" id="MW689258">
    <property type="protein sequence ID" value="QVW27766.1"/>
    <property type="molecule type" value="Genomic_DNA"/>
</dbReference>
<dbReference type="Proteomes" id="UP000678489">
    <property type="component" value="Segment"/>
</dbReference>
<organism evidence="1 2">
    <name type="scientific">Hafnia phage Pocis76</name>
    <dbReference type="NCBI Taxonomy" id="2831174"/>
    <lineage>
        <taxon>Viruses</taxon>
        <taxon>Duplodnaviria</taxon>
        <taxon>Heunggongvirae</taxon>
        <taxon>Uroviricota</taxon>
        <taxon>Caudoviricetes</taxon>
        <taxon>Drexlerviridae</taxon>
        <taxon>Tempevirinae</taxon>
        <taxon>Pocisvirus</taxon>
        <taxon>Pocisvirus pocis76</taxon>
    </lineage>
</organism>
<accession>A0A8E7FNU0</accession>
<evidence type="ECO:0000313" key="2">
    <source>
        <dbReference type="Proteomes" id="UP000678489"/>
    </source>
</evidence>
<protein>
    <submittedName>
        <fullName evidence="1">Uncharacterized protein</fullName>
    </submittedName>
</protein>
<proteinExistence type="predicted"/>
<name>A0A8E7FNU0_9CAUD</name>
<evidence type="ECO:0000313" key="1">
    <source>
        <dbReference type="EMBL" id="QVW27766.1"/>
    </source>
</evidence>